<comment type="similarity">
    <text evidence="1">Belongs to the gamma-glutamyltransferase family.</text>
</comment>
<dbReference type="PANTHER" id="PTHR43199:SF1">
    <property type="entry name" value="GLUTATHIONE HYDROLASE PROENZYME"/>
    <property type="match status" value="1"/>
</dbReference>
<organism evidence="5 6">
    <name type="scientific">Denitrobaculum tricleocarpae</name>
    <dbReference type="NCBI Taxonomy" id="2591009"/>
    <lineage>
        <taxon>Bacteria</taxon>
        <taxon>Pseudomonadati</taxon>
        <taxon>Pseudomonadota</taxon>
        <taxon>Alphaproteobacteria</taxon>
        <taxon>Rhodospirillales</taxon>
        <taxon>Rhodospirillaceae</taxon>
        <taxon>Denitrobaculum</taxon>
    </lineage>
</organism>
<sequence length="517" mass="54520">MKNHGAVACGHPATAAAVEEILRDGGNAFDAVLAGLCASCVAEPILSSLGGGGFLLARDADGDATVYDFFVDTPKRRRPVDETSFYPIHADFGTATQEFHIGLGASAVPGQIKGLFRIHKDLCSLPLERIMAPAIRLARDGVVLRPVDAYLIEVVSPILTAGPEAKAVYSRSDGTLLGAGDRLHQPHLANSFEALQREGERLLYGGGALGELLLSACRDRGGHLTREDLQSYEVRKRKPILRRYRDTEIFTNPPPSAGGILIGFALELMASIDADNRDDSSRLTALGRVMALTNRARVEVALDQSLDKDDEAAARLYAPELLARYRDEVAHAPRADRGTTHISVVDAQGNVAAMSLSNGEGCGHVLPGTGVMPNNMLGEEDLNPGGMTGWREGVRMSSMMAPTVACRIDGSLIGLGSGGSNRIRTAILQVLLNLIDRSLDLREAVEAARIHVEGGVLNIEGGSAVPDASAIGEAAGEMLNWPAHNLFFGGVHSVSLAANGVLSAAGDPRRGGAAVVL</sequence>
<dbReference type="Gene3D" id="1.10.246.130">
    <property type="match status" value="1"/>
</dbReference>
<dbReference type="GO" id="GO:0016787">
    <property type="term" value="F:hydrolase activity"/>
    <property type="evidence" value="ECO:0007669"/>
    <property type="project" value="UniProtKB-KW"/>
</dbReference>
<dbReference type="GO" id="GO:0016740">
    <property type="term" value="F:transferase activity"/>
    <property type="evidence" value="ECO:0007669"/>
    <property type="project" value="UniProtKB-KW"/>
</dbReference>
<accession>A0A545TXG4</accession>
<evidence type="ECO:0000256" key="1">
    <source>
        <dbReference type="ARBA" id="ARBA00009381"/>
    </source>
</evidence>
<name>A0A545TXG4_9PROT</name>
<comment type="caution">
    <text evidence="5">The sequence shown here is derived from an EMBL/GenBank/DDBJ whole genome shotgun (WGS) entry which is preliminary data.</text>
</comment>
<dbReference type="Gene3D" id="3.60.20.40">
    <property type="match status" value="1"/>
</dbReference>
<dbReference type="RefSeq" id="WP_142895549.1">
    <property type="nucleotide sequence ID" value="NZ_ML660053.1"/>
</dbReference>
<dbReference type="PRINTS" id="PR01210">
    <property type="entry name" value="GGTRANSPTASE"/>
</dbReference>
<gene>
    <name evidence="5" type="ORF">FKG95_06695</name>
</gene>
<keyword evidence="2 5" id="KW-0808">Transferase</keyword>
<evidence type="ECO:0000256" key="3">
    <source>
        <dbReference type="ARBA" id="ARBA00022801"/>
    </source>
</evidence>
<evidence type="ECO:0000313" key="5">
    <source>
        <dbReference type="EMBL" id="TQV81918.1"/>
    </source>
</evidence>
<dbReference type="InterPro" id="IPR051792">
    <property type="entry name" value="GGT_bact"/>
</dbReference>
<evidence type="ECO:0000256" key="2">
    <source>
        <dbReference type="ARBA" id="ARBA00022679"/>
    </source>
</evidence>
<evidence type="ECO:0000256" key="4">
    <source>
        <dbReference type="ARBA" id="ARBA00023145"/>
    </source>
</evidence>
<dbReference type="InterPro" id="IPR043137">
    <property type="entry name" value="GGT_ssub_C"/>
</dbReference>
<dbReference type="OrthoDB" id="9781342at2"/>
<dbReference type="Proteomes" id="UP000315252">
    <property type="component" value="Unassembled WGS sequence"/>
</dbReference>
<dbReference type="InterPro" id="IPR043138">
    <property type="entry name" value="GGT_lsub"/>
</dbReference>
<evidence type="ECO:0000313" key="6">
    <source>
        <dbReference type="Proteomes" id="UP000315252"/>
    </source>
</evidence>
<keyword evidence="4" id="KW-0865">Zymogen</keyword>
<dbReference type="SUPFAM" id="SSF56235">
    <property type="entry name" value="N-terminal nucleophile aminohydrolases (Ntn hydrolases)"/>
    <property type="match status" value="1"/>
</dbReference>
<dbReference type="Pfam" id="PF01019">
    <property type="entry name" value="G_glu_transpept"/>
    <property type="match status" value="1"/>
</dbReference>
<proteinExistence type="inferred from homology"/>
<keyword evidence="6" id="KW-1185">Reference proteome</keyword>
<reference evidence="5 6" key="1">
    <citation type="submission" date="2019-06" db="EMBL/GenBank/DDBJ databases">
        <title>Whole genome sequence for Rhodospirillaceae sp. R148.</title>
        <authorList>
            <person name="Wang G."/>
        </authorList>
    </citation>
    <scope>NUCLEOTIDE SEQUENCE [LARGE SCALE GENOMIC DNA]</scope>
    <source>
        <strain evidence="5 6">R148</strain>
    </source>
</reference>
<keyword evidence="3" id="KW-0378">Hydrolase</keyword>
<protein>
    <submittedName>
        <fullName evidence="5">Gamma-glutamyltransferase</fullName>
    </submittedName>
</protein>
<dbReference type="PANTHER" id="PTHR43199">
    <property type="entry name" value="GLUTATHIONE HYDROLASE"/>
    <property type="match status" value="1"/>
</dbReference>
<dbReference type="InterPro" id="IPR029055">
    <property type="entry name" value="Ntn_hydrolases_N"/>
</dbReference>
<dbReference type="AlphaFoldDB" id="A0A545TXG4"/>
<dbReference type="EMBL" id="VHSH01000002">
    <property type="protein sequence ID" value="TQV81918.1"/>
    <property type="molecule type" value="Genomic_DNA"/>
</dbReference>